<evidence type="ECO:0000256" key="1">
    <source>
        <dbReference type="SAM" id="MobiDB-lite"/>
    </source>
</evidence>
<accession>A0A0L6V3L1</accession>
<dbReference type="AlphaFoldDB" id="A0A0L6V3L1"/>
<protein>
    <submittedName>
        <fullName evidence="2">Uncharacterized protein</fullName>
    </submittedName>
</protein>
<evidence type="ECO:0000313" key="2">
    <source>
        <dbReference type="EMBL" id="KNZ54715.1"/>
    </source>
</evidence>
<dbReference type="VEuPathDB" id="FungiDB:VP01_2875g5"/>
<dbReference type="EMBL" id="LAVV01007807">
    <property type="protein sequence ID" value="KNZ54715.1"/>
    <property type="molecule type" value="Genomic_DNA"/>
</dbReference>
<sequence>MYKGVEAGDNPPVGEPLASPRGGYRIITPDNFWSFVYLWGYYTHNRIVNSVTGNKTPMELMFGNLPLFDQLSTFGEVAFVHKPHHLRGGKTGERAW</sequence>
<keyword evidence="3" id="KW-1185">Reference proteome</keyword>
<name>A0A0L6V3L1_9BASI</name>
<reference evidence="2 3" key="1">
    <citation type="submission" date="2015-08" db="EMBL/GenBank/DDBJ databases">
        <title>Next Generation Sequencing and Analysis of the Genome of Puccinia sorghi L Schw, the Causal Agent of Maize Common Rust.</title>
        <authorList>
            <person name="Rochi L."/>
            <person name="Burguener G."/>
            <person name="Darino M."/>
            <person name="Turjanski A."/>
            <person name="Kreff E."/>
            <person name="Dieguez M.J."/>
            <person name="Sacco F."/>
        </authorList>
    </citation>
    <scope>NUCLEOTIDE SEQUENCE [LARGE SCALE GENOMIC DNA]</scope>
    <source>
        <strain evidence="2 3">RO10H11247</strain>
    </source>
</reference>
<proteinExistence type="predicted"/>
<dbReference type="Proteomes" id="UP000037035">
    <property type="component" value="Unassembled WGS sequence"/>
</dbReference>
<gene>
    <name evidence="2" type="ORF">VP01_2875g5</name>
</gene>
<comment type="caution">
    <text evidence="2">The sequence shown here is derived from an EMBL/GenBank/DDBJ whole genome shotgun (WGS) entry which is preliminary data.</text>
</comment>
<evidence type="ECO:0000313" key="3">
    <source>
        <dbReference type="Proteomes" id="UP000037035"/>
    </source>
</evidence>
<organism evidence="2 3">
    <name type="scientific">Puccinia sorghi</name>
    <dbReference type="NCBI Taxonomy" id="27349"/>
    <lineage>
        <taxon>Eukaryota</taxon>
        <taxon>Fungi</taxon>
        <taxon>Dikarya</taxon>
        <taxon>Basidiomycota</taxon>
        <taxon>Pucciniomycotina</taxon>
        <taxon>Pucciniomycetes</taxon>
        <taxon>Pucciniales</taxon>
        <taxon>Pucciniaceae</taxon>
        <taxon>Puccinia</taxon>
    </lineage>
</organism>
<dbReference type="OrthoDB" id="4096181at2759"/>
<feature type="region of interest" description="Disordered" evidence="1">
    <location>
        <begin position="1"/>
        <end position="20"/>
    </location>
</feature>